<evidence type="ECO:0000256" key="3">
    <source>
        <dbReference type="ARBA" id="ARBA00022729"/>
    </source>
</evidence>
<keyword evidence="2" id="KW-0813">Transport</keyword>
<sequence length="335" mass="35723">MSRMKVAFFTLASALVVAATAGAAAKDTTINLIAYSTPKPVMAKIITAFQATSQGQGVNFTQSYGASTNQAKSIVAGQPADLVFLSTGDDVNLLVDNGLVSDTWDKQGYAGIAADTVVVFAVRDGNPKHIKGWADLVKPGVEVVTPNPFSSGSAKWNILAAYTAQRHLGKTDAQATAYVKELFSHVVSQDTSGTNATNTFLSGKGDVLITYESEGINARLNGKNIQWVIPRQTMLIELPIALTKSSGSADHVNQFIQFVKSVPAQELFVQYGFRPVNKTVQKEPAAIKAFPSRPGIFTINDKTIGGWRNADKVWFDPNNGRIVTIEKAVGGPTSG</sequence>
<reference evidence="5" key="1">
    <citation type="submission" date="2020-05" db="EMBL/GenBank/DDBJ databases">
        <authorList>
            <person name="Chiriac C."/>
            <person name="Salcher M."/>
            <person name="Ghai R."/>
            <person name="Kavagutti S V."/>
        </authorList>
    </citation>
    <scope>NUCLEOTIDE SEQUENCE</scope>
</reference>
<dbReference type="EMBL" id="CAEZXP010000004">
    <property type="protein sequence ID" value="CAB4702247.1"/>
    <property type="molecule type" value="Genomic_DNA"/>
</dbReference>
<dbReference type="GO" id="GO:1902358">
    <property type="term" value="P:sulfate transmembrane transport"/>
    <property type="evidence" value="ECO:0007669"/>
    <property type="project" value="InterPro"/>
</dbReference>
<dbReference type="Pfam" id="PF13531">
    <property type="entry name" value="SBP_bac_11"/>
    <property type="match status" value="1"/>
</dbReference>
<keyword evidence="4" id="KW-0574">Periplasm</keyword>
<dbReference type="PANTHER" id="PTHR30368">
    <property type="entry name" value="SULFATE-BINDING PROTEIN"/>
    <property type="match status" value="1"/>
</dbReference>
<dbReference type="GO" id="GO:0140104">
    <property type="term" value="F:molecular carrier activity"/>
    <property type="evidence" value="ECO:0007669"/>
    <property type="project" value="InterPro"/>
</dbReference>
<evidence type="ECO:0000256" key="2">
    <source>
        <dbReference type="ARBA" id="ARBA00022448"/>
    </source>
</evidence>
<dbReference type="InterPro" id="IPR005669">
    <property type="entry name" value="Thiosulph/SO4-bd"/>
</dbReference>
<evidence type="ECO:0000313" key="5">
    <source>
        <dbReference type="EMBL" id="CAB4702247.1"/>
    </source>
</evidence>
<evidence type="ECO:0000256" key="1">
    <source>
        <dbReference type="ARBA" id="ARBA00004418"/>
    </source>
</evidence>
<dbReference type="Gene3D" id="3.40.190.10">
    <property type="entry name" value="Periplasmic binding protein-like II"/>
    <property type="match status" value="2"/>
</dbReference>
<dbReference type="GO" id="GO:0042597">
    <property type="term" value="C:periplasmic space"/>
    <property type="evidence" value="ECO:0007669"/>
    <property type="project" value="UniProtKB-SubCell"/>
</dbReference>
<gene>
    <name evidence="5" type="ORF">UFOPK2399_01438</name>
</gene>
<accession>A0A6J6PTY8</accession>
<dbReference type="NCBIfam" id="TIGR00971">
    <property type="entry name" value="3a0106s03"/>
    <property type="match status" value="1"/>
</dbReference>
<name>A0A6J6PTY8_9ZZZZ</name>
<dbReference type="AlphaFoldDB" id="A0A6J6PTY8"/>
<evidence type="ECO:0000256" key="4">
    <source>
        <dbReference type="ARBA" id="ARBA00022764"/>
    </source>
</evidence>
<dbReference type="PANTHER" id="PTHR30368:SF2">
    <property type="entry name" value="SULFATE-BINDING PROTEIN"/>
    <property type="match status" value="1"/>
</dbReference>
<proteinExistence type="predicted"/>
<dbReference type="SUPFAM" id="SSF53850">
    <property type="entry name" value="Periplasmic binding protein-like II"/>
    <property type="match status" value="1"/>
</dbReference>
<comment type="subcellular location">
    <subcellularLocation>
        <location evidence="1">Periplasm</location>
    </subcellularLocation>
</comment>
<protein>
    <submittedName>
        <fullName evidence="5">Unannotated protein</fullName>
    </submittedName>
</protein>
<keyword evidence="3" id="KW-0732">Signal</keyword>
<organism evidence="5">
    <name type="scientific">freshwater metagenome</name>
    <dbReference type="NCBI Taxonomy" id="449393"/>
    <lineage>
        <taxon>unclassified sequences</taxon>
        <taxon>metagenomes</taxon>
        <taxon>ecological metagenomes</taxon>
    </lineage>
</organism>